<dbReference type="Gene3D" id="3.30.365.10">
    <property type="entry name" value="Aldehyde oxidase/xanthine dehydrogenase, molybdopterin binding domain"/>
    <property type="match status" value="4"/>
</dbReference>
<dbReference type="Proteomes" id="UP000320735">
    <property type="component" value="Unassembled WGS sequence"/>
</dbReference>
<dbReference type="EMBL" id="SJPP01000001">
    <property type="protein sequence ID" value="TWU14058.1"/>
    <property type="molecule type" value="Genomic_DNA"/>
</dbReference>
<dbReference type="InterPro" id="IPR036856">
    <property type="entry name" value="Ald_Oxase/Xan_DH_a/b_sf"/>
</dbReference>
<dbReference type="Pfam" id="PF02738">
    <property type="entry name" value="MoCoBD_1"/>
    <property type="match status" value="1"/>
</dbReference>
<protein>
    <submittedName>
        <fullName evidence="4">Xanthine dehydrogenase molybdenum-binding subunit</fullName>
        <ecNumber evidence="4">1.17.1.4</ecNumber>
    </submittedName>
</protein>
<dbReference type="PANTHER" id="PTHR11908:SF132">
    <property type="entry name" value="ALDEHYDE OXIDASE 1-RELATED"/>
    <property type="match status" value="1"/>
</dbReference>
<dbReference type="SUPFAM" id="SSF54665">
    <property type="entry name" value="CO dehydrogenase molybdoprotein N-domain-like"/>
    <property type="match status" value="1"/>
</dbReference>
<dbReference type="InterPro" id="IPR037165">
    <property type="entry name" value="AldOxase/xan_DH_Mopterin-bd_sf"/>
</dbReference>
<evidence type="ECO:0000313" key="5">
    <source>
        <dbReference type="Proteomes" id="UP000320735"/>
    </source>
</evidence>
<accession>A0A5C6BPQ5</accession>
<dbReference type="InterPro" id="IPR000674">
    <property type="entry name" value="Ald_Oxase/Xan_DH_a/b"/>
</dbReference>
<dbReference type="SMART" id="SM01008">
    <property type="entry name" value="Ald_Xan_dh_C"/>
    <property type="match status" value="1"/>
</dbReference>
<evidence type="ECO:0000313" key="4">
    <source>
        <dbReference type="EMBL" id="TWU14058.1"/>
    </source>
</evidence>
<dbReference type="Pfam" id="PF20256">
    <property type="entry name" value="MoCoBD_2"/>
    <property type="match status" value="1"/>
</dbReference>
<name>A0A5C6BPQ5_9PLAN</name>
<keyword evidence="1" id="KW-0500">Molybdenum</keyword>
<dbReference type="OrthoDB" id="221297at2"/>
<dbReference type="GO" id="GO:0004854">
    <property type="term" value="F:xanthine dehydrogenase activity"/>
    <property type="evidence" value="ECO:0007669"/>
    <property type="project" value="UniProtKB-EC"/>
</dbReference>
<comment type="caution">
    <text evidence="4">The sequence shown here is derived from an EMBL/GenBank/DDBJ whole genome shotgun (WGS) entry which is preliminary data.</text>
</comment>
<evidence type="ECO:0000259" key="3">
    <source>
        <dbReference type="SMART" id="SM01008"/>
    </source>
</evidence>
<keyword evidence="5" id="KW-1185">Reference proteome</keyword>
<evidence type="ECO:0000256" key="2">
    <source>
        <dbReference type="ARBA" id="ARBA00023002"/>
    </source>
</evidence>
<dbReference type="PANTHER" id="PTHR11908">
    <property type="entry name" value="XANTHINE DEHYDROGENASE"/>
    <property type="match status" value="1"/>
</dbReference>
<sequence length="761" mass="80943">MASVEKTQGQEPSTNGQYKVIGTRPIRHDGVDKVTGRARYGGDTRLTGMLPAAVLRSPHAHAKIISVDTSKAEALPGVRAVATAADLPDATDKIADLGEGSVNLKHLSDNVLASDRVLYRGHAIAAVAADDIHIAQEAVGLIEVKYDLLPPVMNVLDAMKADAPLLHDDIKTDDLGETADQLSNIATHIRFEKGDLEAGFAAADAIVEREFHTATVHQGYIEPHNATALWNADGHITIWMSTQGTFTARQQTAELLDVPVSRVKVVPMEIGGGFGGKISVYLPPVAAILSKKTGRPVQMLMSRTDVFEATGPTSGSTIRVKMGADSEGRITAAEAWLAYEAGAYPGSPVGAGAMCVFACYDVPNGKVDGFDVVVNKPRTNAYRAPGATNAAFATETVVDELCEKLKLDPVEFRINNAAKEGVRRVDGPVFPRVGMIETVEAIRDSEHYQTPLEGKHRGRGMASGFWFNVGLKSTAQATVNADGTVALIEGSTDIGGSRAGIAMQLAETLGIAAEDVVPTVVDTDSIGYTDVTGGSRVTFATGWAAYLAAKDIQGQLIERAAKIWDCDVAKIDYKDGAVVGPDGKRFSFKEIAAEAQTVGEPVIGRGSADPQEPGGAFGTHLVDVEVDIDTGKVTILRYTAAQDAGTAIHPAYVEGQIQGGVVQGIGWGLNEEYYYDDKGTMRNSTYLDYRMPTSYDLPMIDTIIVEVPNPGHPYGVRGVGEVPIVPPPAALANAIYDAIGIRMHELPMSPPKVMHEILKQQ</sequence>
<dbReference type="EC" id="1.17.1.4" evidence="4"/>
<dbReference type="Gene3D" id="3.90.1170.50">
    <property type="entry name" value="Aldehyde oxidase/xanthine dehydrogenase, a/b hammerhead"/>
    <property type="match status" value="1"/>
</dbReference>
<organism evidence="4 5">
    <name type="scientific">Symmachiella macrocystis</name>
    <dbReference type="NCBI Taxonomy" id="2527985"/>
    <lineage>
        <taxon>Bacteria</taxon>
        <taxon>Pseudomonadati</taxon>
        <taxon>Planctomycetota</taxon>
        <taxon>Planctomycetia</taxon>
        <taxon>Planctomycetales</taxon>
        <taxon>Planctomycetaceae</taxon>
        <taxon>Symmachiella</taxon>
    </lineage>
</organism>
<dbReference type="GO" id="GO:0005506">
    <property type="term" value="F:iron ion binding"/>
    <property type="evidence" value="ECO:0007669"/>
    <property type="project" value="InterPro"/>
</dbReference>
<reference evidence="4 5" key="1">
    <citation type="submission" date="2019-02" db="EMBL/GenBank/DDBJ databases">
        <title>Deep-cultivation of Planctomycetes and their phenomic and genomic characterization uncovers novel biology.</title>
        <authorList>
            <person name="Wiegand S."/>
            <person name="Jogler M."/>
            <person name="Boedeker C."/>
            <person name="Pinto D."/>
            <person name="Vollmers J."/>
            <person name="Rivas-Marin E."/>
            <person name="Kohn T."/>
            <person name="Peeters S.H."/>
            <person name="Heuer A."/>
            <person name="Rast P."/>
            <person name="Oberbeckmann S."/>
            <person name="Bunk B."/>
            <person name="Jeske O."/>
            <person name="Meyerdierks A."/>
            <person name="Storesund J.E."/>
            <person name="Kallscheuer N."/>
            <person name="Luecker S."/>
            <person name="Lage O.M."/>
            <person name="Pohl T."/>
            <person name="Merkel B.J."/>
            <person name="Hornburger P."/>
            <person name="Mueller R.-W."/>
            <person name="Bruemmer F."/>
            <person name="Labrenz M."/>
            <person name="Spormann A.M."/>
            <person name="Op Den Camp H."/>
            <person name="Overmann J."/>
            <person name="Amann R."/>
            <person name="Jetten M.S.M."/>
            <person name="Mascher T."/>
            <person name="Medema M.H."/>
            <person name="Devos D.P."/>
            <person name="Kaster A.-K."/>
            <person name="Ovreas L."/>
            <person name="Rohde M."/>
            <person name="Galperin M.Y."/>
            <person name="Jogler C."/>
        </authorList>
    </citation>
    <scope>NUCLEOTIDE SEQUENCE [LARGE SCALE GENOMIC DNA]</scope>
    <source>
        <strain evidence="4 5">CA54</strain>
    </source>
</reference>
<evidence type="ECO:0000256" key="1">
    <source>
        <dbReference type="ARBA" id="ARBA00022505"/>
    </source>
</evidence>
<gene>
    <name evidence="4" type="primary">xdhA_2</name>
    <name evidence="4" type="ORF">CA54_29000</name>
</gene>
<dbReference type="Pfam" id="PF01315">
    <property type="entry name" value="Ald_Xan_dh_C"/>
    <property type="match status" value="1"/>
</dbReference>
<proteinExistence type="predicted"/>
<feature type="domain" description="Aldehyde oxidase/xanthine dehydrogenase a/b hammerhead" evidence="3">
    <location>
        <begin position="35"/>
        <end position="150"/>
    </location>
</feature>
<dbReference type="InterPro" id="IPR008274">
    <property type="entry name" value="AldOxase/xan_DH_MoCoBD1"/>
</dbReference>
<dbReference type="InterPro" id="IPR046867">
    <property type="entry name" value="AldOxase/xan_DH_MoCoBD2"/>
</dbReference>
<dbReference type="InterPro" id="IPR016208">
    <property type="entry name" value="Ald_Oxase/xanthine_DH-like"/>
</dbReference>
<dbReference type="RefSeq" id="WP_146371297.1">
    <property type="nucleotide sequence ID" value="NZ_SJPP01000001.1"/>
</dbReference>
<dbReference type="SUPFAM" id="SSF56003">
    <property type="entry name" value="Molybdenum cofactor-binding domain"/>
    <property type="match status" value="1"/>
</dbReference>
<keyword evidence="2 4" id="KW-0560">Oxidoreductase</keyword>
<dbReference type="AlphaFoldDB" id="A0A5C6BPQ5"/>